<evidence type="ECO:0000313" key="3">
    <source>
        <dbReference type="Proteomes" id="UP000615455"/>
    </source>
</evidence>
<protein>
    <submittedName>
        <fullName evidence="2">Uncharacterized protein</fullName>
    </submittedName>
</protein>
<dbReference type="Proteomes" id="UP000615455">
    <property type="component" value="Unassembled WGS sequence"/>
</dbReference>
<evidence type="ECO:0000313" key="2">
    <source>
        <dbReference type="EMBL" id="GGA03914.1"/>
    </source>
</evidence>
<keyword evidence="3" id="KW-1185">Reference proteome</keyword>
<sequence>MAVERKEPHSDEGEADANDKAGMRLSLTYKNINEGHKNDREANQKAGIGCRCRFQAKGNACKDTKQ</sequence>
<reference evidence="3" key="1">
    <citation type="journal article" date="2019" name="Int. J. Syst. Evol. Microbiol.">
        <title>The Global Catalogue of Microorganisms (GCM) 10K type strain sequencing project: providing services to taxonomists for standard genome sequencing and annotation.</title>
        <authorList>
            <consortium name="The Broad Institute Genomics Platform"/>
            <consortium name="The Broad Institute Genome Sequencing Center for Infectious Disease"/>
            <person name="Wu L."/>
            <person name="Ma J."/>
        </authorList>
    </citation>
    <scope>NUCLEOTIDE SEQUENCE [LARGE SCALE GENOMIC DNA]</scope>
    <source>
        <strain evidence="3">CGMCC 1.15043</strain>
    </source>
</reference>
<dbReference type="EMBL" id="BMHE01000045">
    <property type="protein sequence ID" value="GGA03914.1"/>
    <property type="molecule type" value="Genomic_DNA"/>
</dbReference>
<proteinExistence type="predicted"/>
<organism evidence="2 3">
    <name type="scientific">Paenibacillus marchantiophytorum</name>
    <dbReference type="NCBI Taxonomy" id="1619310"/>
    <lineage>
        <taxon>Bacteria</taxon>
        <taxon>Bacillati</taxon>
        <taxon>Bacillota</taxon>
        <taxon>Bacilli</taxon>
        <taxon>Bacillales</taxon>
        <taxon>Paenibacillaceae</taxon>
        <taxon>Paenibacillus</taxon>
    </lineage>
</organism>
<name>A0ABQ1F923_9BACL</name>
<comment type="caution">
    <text evidence="2">The sequence shown here is derived from an EMBL/GenBank/DDBJ whole genome shotgun (WGS) entry which is preliminary data.</text>
</comment>
<evidence type="ECO:0000256" key="1">
    <source>
        <dbReference type="SAM" id="MobiDB-lite"/>
    </source>
</evidence>
<gene>
    <name evidence="2" type="ORF">GCM10008018_57280</name>
</gene>
<accession>A0ABQ1F923</accession>
<feature type="region of interest" description="Disordered" evidence="1">
    <location>
        <begin position="1"/>
        <end position="22"/>
    </location>
</feature>